<dbReference type="InterPro" id="IPR013321">
    <property type="entry name" value="Arc_rbn_hlx_hlx"/>
</dbReference>
<dbReference type="Proteomes" id="UP000198929">
    <property type="component" value="Unassembled WGS sequence"/>
</dbReference>
<protein>
    <submittedName>
        <fullName evidence="2">Arc-like DNA binding domain-containing protein</fullName>
    </submittedName>
</protein>
<gene>
    <name evidence="2" type="ORF">SAMN05661109_00819</name>
</gene>
<dbReference type="AlphaFoldDB" id="A0A1H9R9C5"/>
<name>A0A1H9R9C5_9CORY</name>
<dbReference type="InterPro" id="IPR053853">
    <property type="entry name" value="FitA-like_RHH"/>
</dbReference>
<dbReference type="Pfam" id="PF22513">
    <property type="entry name" value="FitA-like_RHH"/>
    <property type="match status" value="1"/>
</dbReference>
<reference evidence="3" key="1">
    <citation type="submission" date="2016-10" db="EMBL/GenBank/DDBJ databases">
        <authorList>
            <person name="Varghese N."/>
            <person name="Submissions S."/>
        </authorList>
    </citation>
    <scope>NUCLEOTIDE SEQUENCE [LARGE SCALE GENOMIC DNA]</scope>
    <source>
        <strain evidence="3">DSM 20524</strain>
    </source>
</reference>
<dbReference type="EMBL" id="FOGQ01000002">
    <property type="protein sequence ID" value="SER69332.1"/>
    <property type="molecule type" value="Genomic_DNA"/>
</dbReference>
<feature type="domain" description="Antitoxin FitA-like ribbon-helix-helix" evidence="1">
    <location>
        <begin position="2"/>
        <end position="40"/>
    </location>
</feature>
<evidence type="ECO:0000313" key="3">
    <source>
        <dbReference type="Proteomes" id="UP000198929"/>
    </source>
</evidence>
<evidence type="ECO:0000259" key="1">
    <source>
        <dbReference type="Pfam" id="PF22513"/>
    </source>
</evidence>
<proteinExistence type="predicted"/>
<accession>A0A1H9R9C5</accession>
<dbReference type="STRING" id="1121357.SAMN05661109_00819"/>
<keyword evidence="3" id="KW-1185">Reference proteome</keyword>
<sequence length="88" mass="9857">MASIVVRALPDETKQKLKERAARNGRSMEAEVRALIEAAVEVEAPRTRGVRSPWLRDVLERVQEVGGIDIADAPRKAVENPRIPNFQQ</sequence>
<dbReference type="Gene3D" id="1.10.1220.10">
    <property type="entry name" value="Met repressor-like"/>
    <property type="match status" value="1"/>
</dbReference>
<dbReference type="InterPro" id="IPR010985">
    <property type="entry name" value="Ribbon_hlx_hlx"/>
</dbReference>
<evidence type="ECO:0000313" key="2">
    <source>
        <dbReference type="EMBL" id="SER69332.1"/>
    </source>
</evidence>
<dbReference type="RefSeq" id="WP_092256535.1">
    <property type="nucleotide sequence ID" value="NZ_CP047199.1"/>
</dbReference>
<dbReference type="GO" id="GO:0006355">
    <property type="term" value="P:regulation of DNA-templated transcription"/>
    <property type="evidence" value="ECO:0007669"/>
    <property type="project" value="InterPro"/>
</dbReference>
<dbReference type="SUPFAM" id="SSF47598">
    <property type="entry name" value="Ribbon-helix-helix"/>
    <property type="match status" value="1"/>
</dbReference>
<organism evidence="2 3">
    <name type="scientific">Corynebacterium cystitidis DSM 20524</name>
    <dbReference type="NCBI Taxonomy" id="1121357"/>
    <lineage>
        <taxon>Bacteria</taxon>
        <taxon>Bacillati</taxon>
        <taxon>Actinomycetota</taxon>
        <taxon>Actinomycetes</taxon>
        <taxon>Mycobacteriales</taxon>
        <taxon>Corynebacteriaceae</taxon>
        <taxon>Corynebacterium</taxon>
    </lineage>
</organism>